<evidence type="ECO:0000256" key="1">
    <source>
        <dbReference type="SAM" id="MobiDB-lite"/>
    </source>
</evidence>
<keyword evidence="3" id="KW-1185">Reference proteome</keyword>
<organism evidence="2 3">
    <name type="scientific">Sphaeroforma arctica JP610</name>
    <dbReference type="NCBI Taxonomy" id="667725"/>
    <lineage>
        <taxon>Eukaryota</taxon>
        <taxon>Ichthyosporea</taxon>
        <taxon>Ichthyophonida</taxon>
        <taxon>Sphaeroforma</taxon>
    </lineage>
</organism>
<protein>
    <submittedName>
        <fullName evidence="2">Uncharacterized protein</fullName>
    </submittedName>
</protein>
<feature type="region of interest" description="Disordered" evidence="1">
    <location>
        <begin position="111"/>
        <end position="131"/>
    </location>
</feature>
<dbReference type="EMBL" id="KQ241707">
    <property type="protein sequence ID" value="KNC85344.1"/>
    <property type="molecule type" value="Genomic_DNA"/>
</dbReference>
<reference evidence="2 3" key="1">
    <citation type="submission" date="2011-02" db="EMBL/GenBank/DDBJ databases">
        <title>The Genome Sequence of Sphaeroforma arctica JP610.</title>
        <authorList>
            <consortium name="The Broad Institute Genome Sequencing Platform"/>
            <person name="Russ C."/>
            <person name="Cuomo C."/>
            <person name="Young S.K."/>
            <person name="Zeng Q."/>
            <person name="Gargeya S."/>
            <person name="Alvarado L."/>
            <person name="Berlin A."/>
            <person name="Chapman S.B."/>
            <person name="Chen Z."/>
            <person name="Freedman E."/>
            <person name="Gellesch M."/>
            <person name="Goldberg J."/>
            <person name="Griggs A."/>
            <person name="Gujja S."/>
            <person name="Heilman E."/>
            <person name="Heiman D."/>
            <person name="Howarth C."/>
            <person name="Mehta T."/>
            <person name="Neiman D."/>
            <person name="Pearson M."/>
            <person name="Roberts A."/>
            <person name="Saif S."/>
            <person name="Shea T."/>
            <person name="Shenoy N."/>
            <person name="Sisk P."/>
            <person name="Stolte C."/>
            <person name="Sykes S."/>
            <person name="White J."/>
            <person name="Yandava C."/>
            <person name="Burger G."/>
            <person name="Gray M.W."/>
            <person name="Holland P.W.H."/>
            <person name="King N."/>
            <person name="Lang F.B.F."/>
            <person name="Roger A.J."/>
            <person name="Ruiz-Trillo I."/>
            <person name="Haas B."/>
            <person name="Nusbaum C."/>
            <person name="Birren B."/>
        </authorList>
    </citation>
    <scope>NUCLEOTIDE SEQUENCE [LARGE SCALE GENOMIC DNA]</scope>
    <source>
        <strain evidence="2 3">JP610</strain>
    </source>
</reference>
<evidence type="ECO:0000313" key="2">
    <source>
        <dbReference type="EMBL" id="KNC85344.1"/>
    </source>
</evidence>
<accession>A0A0L0G8V2</accession>
<proteinExistence type="predicted"/>
<dbReference type="Proteomes" id="UP000054560">
    <property type="component" value="Unassembled WGS sequence"/>
</dbReference>
<dbReference type="RefSeq" id="XP_014159246.1">
    <property type="nucleotide sequence ID" value="XM_014303771.1"/>
</dbReference>
<sequence length="231" mass="26645">MKQISPVKRRIGRTKPVSQVAPYDNVHVTRRERLLKNAQNRAQTIPTPDEMPDNGPDRIVLDRVDLHLDMATPQNLSSSAKRSFDAFRRVMKSPRQQPTRGQVTANLFRDKLQHHRRPQSPKGRDENCQDNANVPIDTLAYRKHFPVHHDRYLEDPQDVKRCKISPPTEACITESTAAVMKTQVFLLTQRKMQAEAEGRTEDARSLQGLIRMYNETLKTFSITVDKRTPKE</sequence>
<dbReference type="AlphaFoldDB" id="A0A0L0G8V2"/>
<dbReference type="GeneID" id="25902969"/>
<gene>
    <name evidence="2" type="ORF">SARC_02465</name>
</gene>
<name>A0A0L0G8V2_9EUKA</name>
<evidence type="ECO:0000313" key="3">
    <source>
        <dbReference type="Proteomes" id="UP000054560"/>
    </source>
</evidence>